<reference evidence="6" key="2">
    <citation type="submission" date="2017-06" db="EMBL/GenBank/DDBJ databases">
        <title>WGS assembly of Brachypodium distachyon.</title>
        <authorList>
            <consortium name="The International Brachypodium Initiative"/>
            <person name="Lucas S."/>
            <person name="Harmon-Smith M."/>
            <person name="Lail K."/>
            <person name="Tice H."/>
            <person name="Grimwood J."/>
            <person name="Bruce D."/>
            <person name="Barry K."/>
            <person name="Shu S."/>
            <person name="Lindquist E."/>
            <person name="Wang M."/>
            <person name="Pitluck S."/>
            <person name="Vogel J.P."/>
            <person name="Garvin D.F."/>
            <person name="Mockler T.C."/>
            <person name="Schmutz J."/>
            <person name="Rokhsar D."/>
            <person name="Bevan M.W."/>
        </authorList>
    </citation>
    <scope>NUCLEOTIDE SEQUENCE</scope>
    <source>
        <strain evidence="6">Bd21</strain>
    </source>
</reference>
<dbReference type="PANTHER" id="PTHR43286">
    <property type="entry name" value="ENDONUCLEASE III-LIKE PROTEIN 1"/>
    <property type="match status" value="1"/>
</dbReference>
<dbReference type="InterPro" id="IPR011257">
    <property type="entry name" value="DNA_glycosylase"/>
</dbReference>
<proteinExistence type="predicted"/>
<dbReference type="GO" id="GO:0005634">
    <property type="term" value="C:nucleus"/>
    <property type="evidence" value="ECO:0000318"/>
    <property type="project" value="GO_Central"/>
</dbReference>
<dbReference type="GO" id="GO:0006285">
    <property type="term" value="P:base-excision repair, AP site formation"/>
    <property type="evidence" value="ECO:0000318"/>
    <property type="project" value="GO_Central"/>
</dbReference>
<evidence type="ECO:0000256" key="2">
    <source>
        <dbReference type="ARBA" id="ARBA00022801"/>
    </source>
</evidence>
<dbReference type="GO" id="GO:0042644">
    <property type="term" value="C:chloroplast nucleoid"/>
    <property type="evidence" value="ECO:0000318"/>
    <property type="project" value="GO_Central"/>
</dbReference>
<dbReference type="EMBL" id="CM000881">
    <property type="protein sequence ID" value="PNT72081.1"/>
    <property type="molecule type" value="Genomic_DNA"/>
</dbReference>
<dbReference type="GO" id="GO:0000703">
    <property type="term" value="F:oxidized pyrimidine nucleobase lesion DNA N-glycosylase activity"/>
    <property type="evidence" value="ECO:0000318"/>
    <property type="project" value="GO_Central"/>
</dbReference>
<evidence type="ECO:0000313" key="7">
    <source>
        <dbReference type="EnsemblPlants" id="PNT72081"/>
    </source>
</evidence>
<dbReference type="OrthoDB" id="2099276at2759"/>
<evidence type="ECO:0008006" key="9">
    <source>
        <dbReference type="Google" id="ProtNLM"/>
    </source>
</evidence>
<accession>A0A2K2DCS7</accession>
<keyword evidence="5" id="KW-0326">Glycosidase</keyword>
<dbReference type="InParanoid" id="A0A2K2DCS7"/>
<dbReference type="GO" id="GO:0003906">
    <property type="term" value="F:DNA-(apurinic or apyrimidinic site) endonuclease activity"/>
    <property type="evidence" value="ECO:0000318"/>
    <property type="project" value="GO_Central"/>
</dbReference>
<sequence length="142" mass="16377">MVLSFLGQFQFTASSDRWRTLAQSIPTALVILSNMSGQSIVQYCSTKLFFTKQVMSIAWKNTQGICVDTHVHRISNRLGWVYREGTKQKTTTPEQTRMSLEKWSPKDEWEPINLLLVGFGQTICTLLRPKCVWYKHHLPLSV</sequence>
<dbReference type="PANTHER" id="PTHR43286:SF1">
    <property type="entry name" value="ENDONUCLEASE III-LIKE PROTEIN 1"/>
    <property type="match status" value="1"/>
</dbReference>
<dbReference type="EnsemblPlants" id="PNT72081">
    <property type="protein sequence ID" value="PNT72081"/>
    <property type="gene ID" value="BRADI_2g39032v3"/>
</dbReference>
<evidence type="ECO:0000313" key="8">
    <source>
        <dbReference type="Proteomes" id="UP000008810"/>
    </source>
</evidence>
<dbReference type="GO" id="GO:0016829">
    <property type="term" value="F:lyase activity"/>
    <property type="evidence" value="ECO:0007669"/>
    <property type="project" value="UniProtKB-KW"/>
</dbReference>
<keyword evidence="4" id="KW-0456">Lyase</keyword>
<keyword evidence="3" id="KW-0234">DNA repair</keyword>
<dbReference type="GO" id="GO:0006289">
    <property type="term" value="P:nucleotide-excision repair"/>
    <property type="evidence" value="ECO:0000318"/>
    <property type="project" value="GO_Central"/>
</dbReference>
<keyword evidence="2" id="KW-0378">Hydrolase</keyword>
<dbReference type="ExpressionAtlas" id="A0A2K2DCS7">
    <property type="expression patterns" value="baseline"/>
</dbReference>
<dbReference type="Gene3D" id="1.10.1670.10">
    <property type="entry name" value="Helix-hairpin-Helix base-excision DNA repair enzymes (C-terminal)"/>
    <property type="match status" value="1"/>
</dbReference>
<organism evidence="6">
    <name type="scientific">Brachypodium distachyon</name>
    <name type="common">Purple false brome</name>
    <name type="synonym">Trachynia distachya</name>
    <dbReference type="NCBI Taxonomy" id="15368"/>
    <lineage>
        <taxon>Eukaryota</taxon>
        <taxon>Viridiplantae</taxon>
        <taxon>Streptophyta</taxon>
        <taxon>Embryophyta</taxon>
        <taxon>Tracheophyta</taxon>
        <taxon>Spermatophyta</taxon>
        <taxon>Magnoliopsida</taxon>
        <taxon>Liliopsida</taxon>
        <taxon>Poales</taxon>
        <taxon>Poaceae</taxon>
        <taxon>BOP clade</taxon>
        <taxon>Pooideae</taxon>
        <taxon>Stipodae</taxon>
        <taxon>Brachypodieae</taxon>
        <taxon>Brachypodium</taxon>
    </lineage>
</organism>
<evidence type="ECO:0000256" key="5">
    <source>
        <dbReference type="ARBA" id="ARBA00023295"/>
    </source>
</evidence>
<protein>
    <recommendedName>
        <fullName evidence="9">HhH-GPD domain-containing protein</fullName>
    </recommendedName>
</protein>
<evidence type="ECO:0000313" key="6">
    <source>
        <dbReference type="EMBL" id="PNT72081.1"/>
    </source>
</evidence>
<reference evidence="6 7" key="1">
    <citation type="journal article" date="2010" name="Nature">
        <title>Genome sequencing and analysis of the model grass Brachypodium distachyon.</title>
        <authorList>
            <consortium name="International Brachypodium Initiative"/>
        </authorList>
    </citation>
    <scope>NUCLEOTIDE SEQUENCE [LARGE SCALE GENOMIC DNA]</scope>
    <source>
        <strain evidence="6 7">Bd21</strain>
    </source>
</reference>
<dbReference type="AlphaFoldDB" id="A0A2K2DCS7"/>
<keyword evidence="8" id="KW-1185">Reference proteome</keyword>
<dbReference type="InterPro" id="IPR023170">
    <property type="entry name" value="HhH_base_excis_C"/>
</dbReference>
<dbReference type="Gramene" id="PNT72081">
    <property type="protein sequence ID" value="PNT72081"/>
    <property type="gene ID" value="BRADI_2g39032v3"/>
</dbReference>
<dbReference type="STRING" id="15368.A0A2K2DCS7"/>
<evidence type="ECO:0000256" key="4">
    <source>
        <dbReference type="ARBA" id="ARBA00023239"/>
    </source>
</evidence>
<dbReference type="SUPFAM" id="SSF48150">
    <property type="entry name" value="DNA-glycosylase"/>
    <property type="match status" value="1"/>
</dbReference>
<evidence type="ECO:0000256" key="3">
    <source>
        <dbReference type="ARBA" id="ARBA00023204"/>
    </source>
</evidence>
<keyword evidence="1" id="KW-0227">DNA damage</keyword>
<name>A0A2K2DCS7_BRADI</name>
<gene>
    <name evidence="6" type="ORF">BRADI_2g39032v3</name>
</gene>
<reference evidence="7" key="3">
    <citation type="submission" date="2018-08" db="UniProtKB">
        <authorList>
            <consortium name="EnsemblPlants"/>
        </authorList>
    </citation>
    <scope>IDENTIFICATION</scope>
    <source>
        <strain evidence="7">cv. Bd21</strain>
    </source>
</reference>
<dbReference type="Proteomes" id="UP000008810">
    <property type="component" value="Chromosome 2"/>
</dbReference>
<evidence type="ECO:0000256" key="1">
    <source>
        <dbReference type="ARBA" id="ARBA00022763"/>
    </source>
</evidence>